<dbReference type="InterPro" id="IPR003578">
    <property type="entry name" value="Small_GTPase_Rho"/>
</dbReference>
<keyword evidence="4" id="KW-0449">Lipoprotein</keyword>
<evidence type="ECO:0000256" key="5">
    <source>
        <dbReference type="ARBA" id="ARBA00023289"/>
    </source>
</evidence>
<name>A0AAD5M3L3_PYTIN</name>
<dbReference type="SUPFAM" id="SSF52540">
    <property type="entry name" value="P-loop containing nucleoside triphosphate hydrolases"/>
    <property type="match status" value="1"/>
</dbReference>
<dbReference type="AlphaFoldDB" id="A0AAD5M3L3"/>
<accession>A0AAD5M3L3</accession>
<dbReference type="SMART" id="SM00173">
    <property type="entry name" value="RAS"/>
    <property type="match status" value="1"/>
</dbReference>
<keyword evidence="3" id="KW-0342">GTP-binding</keyword>
<dbReference type="InterPro" id="IPR027417">
    <property type="entry name" value="P-loop_NTPase"/>
</dbReference>
<dbReference type="PANTHER" id="PTHR24072">
    <property type="entry name" value="RHO FAMILY GTPASE"/>
    <property type="match status" value="1"/>
</dbReference>
<dbReference type="InterPro" id="IPR029058">
    <property type="entry name" value="AB_hydrolase_fold"/>
</dbReference>
<reference evidence="7" key="1">
    <citation type="submission" date="2021-12" db="EMBL/GenBank/DDBJ databases">
        <title>Prjna785345.</title>
        <authorList>
            <person name="Rujirawat T."/>
            <person name="Krajaejun T."/>
        </authorList>
    </citation>
    <scope>NUCLEOTIDE SEQUENCE</scope>
    <source>
        <strain evidence="7">Pi057C3</strain>
    </source>
</reference>
<evidence type="ECO:0000256" key="3">
    <source>
        <dbReference type="ARBA" id="ARBA00023134"/>
    </source>
</evidence>
<dbReference type="PROSITE" id="PS51421">
    <property type="entry name" value="RAS"/>
    <property type="match status" value="1"/>
</dbReference>
<dbReference type="GO" id="GO:0005525">
    <property type="term" value="F:GTP binding"/>
    <property type="evidence" value="ECO:0007669"/>
    <property type="project" value="UniProtKB-KW"/>
</dbReference>
<protein>
    <recommendedName>
        <fullName evidence="6">AB hydrolase-1 domain-containing protein</fullName>
    </recommendedName>
</protein>
<dbReference type="InterPro" id="IPR000073">
    <property type="entry name" value="AB_hydrolase_1"/>
</dbReference>
<dbReference type="EMBL" id="JAKCXM010000138">
    <property type="protein sequence ID" value="KAJ0401062.1"/>
    <property type="molecule type" value="Genomic_DNA"/>
</dbReference>
<gene>
    <name evidence="7" type="ORF">P43SY_005082</name>
</gene>
<dbReference type="Pfam" id="PF00071">
    <property type="entry name" value="Ras"/>
    <property type="match status" value="1"/>
</dbReference>
<dbReference type="FunFam" id="3.40.50.300:FF:000088">
    <property type="entry name" value="Ras-related C3 botulinum toxin substrate 1"/>
    <property type="match status" value="1"/>
</dbReference>
<sequence>MQNMKCVVVGDGAVGKTCVLISYTTNTFPGEYIPTVFDNYSANVMVDSKPINLGLWDTAGQEDYDRLRPLSYPQTDVFLICFSVVSRASFENVKSKWLPEIRHHAPGVPFILVGTKLDLRDDDETLEKLREKKLTAISSEEGEALKNELGAFKYLECSALTQKGLKQVFDEAIRTLFAGALVLLYMYQDKLLYFPTIPGASKFTKDNPTGYRNPSEYGIDHEDLMIRTSDGVHLHAWLMRQPESSSRPTLIFFHGNAGNIGYRLPNAVHLYRKVLCNVLMVDYRGFGHSEGEPTEAGLRQDAEAVLDAVLKREDVDKSKLVVFGRSLGGAVALHLAHKAGDQIAGVILENTFLSISSMVDALMPMLSYFKPLVLRINWDSETLIQSVSHPILFVAGEQDELVPPVHMRRLHELAKRSSRRAVWHSVPNGTHNDTWLRGGTAYFDALREFLESLGVESRRDDATSGTCETAGAEVLDREGAIPNMLQQPLFSSLQQQQRCEEAHESKKDV</sequence>
<comment type="caution">
    <text evidence="7">The sequence shown here is derived from an EMBL/GenBank/DDBJ whole genome shotgun (WGS) entry which is preliminary data.</text>
</comment>
<dbReference type="Gene3D" id="3.40.50.300">
    <property type="entry name" value="P-loop containing nucleotide triphosphate hydrolases"/>
    <property type="match status" value="1"/>
</dbReference>
<evidence type="ECO:0000256" key="2">
    <source>
        <dbReference type="ARBA" id="ARBA00022741"/>
    </source>
</evidence>
<dbReference type="PROSITE" id="PS51420">
    <property type="entry name" value="RHO"/>
    <property type="match status" value="1"/>
</dbReference>
<evidence type="ECO:0000256" key="1">
    <source>
        <dbReference type="ARBA" id="ARBA00022481"/>
    </source>
</evidence>
<proteinExistence type="predicted"/>
<evidence type="ECO:0000256" key="4">
    <source>
        <dbReference type="ARBA" id="ARBA00023288"/>
    </source>
</evidence>
<evidence type="ECO:0000313" key="7">
    <source>
        <dbReference type="EMBL" id="KAJ0401062.1"/>
    </source>
</evidence>
<dbReference type="GO" id="GO:0007264">
    <property type="term" value="P:small GTPase-mediated signal transduction"/>
    <property type="evidence" value="ECO:0007669"/>
    <property type="project" value="InterPro"/>
</dbReference>
<dbReference type="SUPFAM" id="SSF53474">
    <property type="entry name" value="alpha/beta-Hydrolases"/>
    <property type="match status" value="1"/>
</dbReference>
<dbReference type="GO" id="GO:0003924">
    <property type="term" value="F:GTPase activity"/>
    <property type="evidence" value="ECO:0007669"/>
    <property type="project" value="InterPro"/>
</dbReference>
<evidence type="ECO:0000259" key="6">
    <source>
        <dbReference type="Pfam" id="PF00561"/>
    </source>
</evidence>
<dbReference type="Gene3D" id="3.40.50.1820">
    <property type="entry name" value="alpha/beta hydrolase"/>
    <property type="match status" value="1"/>
</dbReference>
<dbReference type="PROSITE" id="PS51419">
    <property type="entry name" value="RAB"/>
    <property type="match status" value="1"/>
</dbReference>
<organism evidence="7 8">
    <name type="scientific">Pythium insidiosum</name>
    <name type="common">Pythiosis disease agent</name>
    <dbReference type="NCBI Taxonomy" id="114742"/>
    <lineage>
        <taxon>Eukaryota</taxon>
        <taxon>Sar</taxon>
        <taxon>Stramenopiles</taxon>
        <taxon>Oomycota</taxon>
        <taxon>Peronosporomycetes</taxon>
        <taxon>Pythiales</taxon>
        <taxon>Pythiaceae</taxon>
        <taxon>Pythium</taxon>
    </lineage>
</organism>
<evidence type="ECO:0000313" key="8">
    <source>
        <dbReference type="Proteomes" id="UP001209570"/>
    </source>
</evidence>
<dbReference type="SMART" id="SM00174">
    <property type="entry name" value="RHO"/>
    <property type="match status" value="1"/>
</dbReference>
<keyword evidence="5" id="KW-0636">Prenylation</keyword>
<keyword evidence="2" id="KW-0547">Nucleotide-binding</keyword>
<dbReference type="PRINTS" id="PR00449">
    <property type="entry name" value="RASTRNSFRMNG"/>
</dbReference>
<keyword evidence="1" id="KW-0488">Methylation</keyword>
<feature type="domain" description="AB hydrolase-1" evidence="6">
    <location>
        <begin position="248"/>
        <end position="360"/>
    </location>
</feature>
<dbReference type="NCBIfam" id="TIGR00231">
    <property type="entry name" value="small_GTP"/>
    <property type="match status" value="1"/>
</dbReference>
<dbReference type="InterPro" id="IPR001806">
    <property type="entry name" value="Small_GTPase"/>
</dbReference>
<dbReference type="SMART" id="SM00176">
    <property type="entry name" value="RAN"/>
    <property type="match status" value="1"/>
</dbReference>
<dbReference type="Proteomes" id="UP001209570">
    <property type="component" value="Unassembled WGS sequence"/>
</dbReference>
<keyword evidence="8" id="KW-1185">Reference proteome</keyword>
<dbReference type="Pfam" id="PF00561">
    <property type="entry name" value="Abhydrolase_1"/>
    <property type="match status" value="1"/>
</dbReference>
<dbReference type="SMART" id="SM00175">
    <property type="entry name" value="RAB"/>
    <property type="match status" value="1"/>
</dbReference>
<dbReference type="InterPro" id="IPR005225">
    <property type="entry name" value="Small_GTP-bd"/>
</dbReference>